<dbReference type="RefSeq" id="YP_010649309.1">
    <property type="nucleotide sequence ID" value="NC_070765.1"/>
</dbReference>
<proteinExistence type="predicted"/>
<evidence type="ECO:0000313" key="2">
    <source>
        <dbReference type="Proteomes" id="UP000463915"/>
    </source>
</evidence>
<sequence>MATRTDKRKSFLHGVFVTAMEGGIGYWSVAEEYHWSLGDGMTGVRVPDDDIDGFYAVLESAEDDWGVEEAFVAETGEVQPITETQSLRLDIAVIERGVNLLVDKVIAATKSEDPSAPFSRTYLRQFVQAWLSDGDDGDYDADVADMVAQLGLFGEVVYA</sequence>
<gene>
    <name evidence="1" type="primary">60</name>
    <name evidence="1" type="ORF">SEA_ONYINYE_60</name>
</gene>
<reference evidence="1 2" key="1">
    <citation type="submission" date="2019-12" db="EMBL/GenBank/DDBJ databases">
        <authorList>
            <person name="Ayuk M.A."/>
            <person name="Robinson C.J."/>
            <person name="Anderson W.A."/>
            <person name="Ullah H."/>
            <person name="Gugssa A."/>
            <person name="Somiranjan G."/>
            <person name="Allen A."/>
            <person name="Lourds M.F."/>
            <person name="Quagraine B.K."/>
            <person name="Smith M."/>
            <person name="Moore M."/>
            <person name="Oliver J."/>
            <person name="Irabor E."/>
            <person name="Roy S.D."/>
            <person name="Bassey G."/>
            <person name="Louis B.N."/>
            <person name="Adu D."/>
            <person name="Akhimien C.E."/>
            <person name="Annor K."/>
            <person name="Archibald A."/>
            <person name="Ashagre K.C."/>
            <person name="Baity M.R."/>
            <person name="Barnes K.J."/>
            <person name="Barrios L.E."/>
            <person name="Black A.C."/>
            <person name="Bowen'Kauth M.S."/>
            <person name="Bowman K.N."/>
            <person name="Breaux D.L."/>
            <person name="Brooks J.A."/>
            <person name="Bwayili H.A."/>
            <person name="Caine T."/>
            <person name="Williams A.Y."/>
            <person name="Norris L.J."/>
            <person name="Nwozo E.O."/>
            <person name="Prosper P.L."/>
            <person name="Rankin N.A."/>
            <person name="Richardson K.M."/>
            <person name="Robinson D.M."/>
            <person name="Salters D.J."/>
            <person name="Savage M.A."/>
            <person name="Solomon S.M."/>
            <person name="Williams L.R."/>
            <person name="Curtis N."/>
            <person name="Garlena R.A."/>
            <person name="Russell D.A."/>
            <person name="Pope W.H."/>
            <person name="Jacobs-Sera D."/>
            <person name="Hatfull G.F."/>
        </authorList>
    </citation>
    <scope>NUCLEOTIDE SEQUENCE [LARGE SCALE GENOMIC DNA]</scope>
</reference>
<dbReference type="KEGG" id="vg:77924856"/>
<dbReference type="EMBL" id="MN813687">
    <property type="protein sequence ID" value="QHB37465.1"/>
    <property type="molecule type" value="Genomic_DNA"/>
</dbReference>
<name>A0A6B9LFB9_9CAUD</name>
<protein>
    <submittedName>
        <fullName evidence="1">Uncharacterized protein</fullName>
    </submittedName>
</protein>
<dbReference type="Proteomes" id="UP000463915">
    <property type="component" value="Segment"/>
</dbReference>
<organism evidence="1 2">
    <name type="scientific">Mycobacterium phage Onyinye</name>
    <dbReference type="NCBI Taxonomy" id="2686235"/>
    <lineage>
        <taxon>Viruses</taxon>
        <taxon>Duplodnaviria</taxon>
        <taxon>Heunggongvirae</taxon>
        <taxon>Uroviricota</taxon>
        <taxon>Caudoviricetes</taxon>
        <taxon>Onyinyevirus</taxon>
        <taxon>Onyinyevirus onyinye</taxon>
    </lineage>
</organism>
<keyword evidence="2" id="KW-1185">Reference proteome</keyword>
<evidence type="ECO:0000313" key="1">
    <source>
        <dbReference type="EMBL" id="QHB37465.1"/>
    </source>
</evidence>
<accession>A0A6B9LFB9</accession>
<dbReference type="GeneID" id="77924856"/>